<dbReference type="GO" id="GO:0051082">
    <property type="term" value="F:unfolded protein binding"/>
    <property type="evidence" value="ECO:0007669"/>
    <property type="project" value="InterPro"/>
</dbReference>
<sequence length="469" mass="51322">MRVYFSAPSSTPRWCKSAVSLLPSSAFNPILSTMPAETALYDLLGVSPTATEDDIKKAYRKKAREHHPDKNPDDPEAGQRFQEMAAAYEILVSAETREAYDRYGMEGMARGGAGGGFGPGVNPEDIFAELFGGMSFGFDFGGPGSRGPRRTKGQDSNIPYEVTLEDLYNGKTVKMNMEKEIVCGVCKGSGAKGSAKPKPCVKCDGKGWTIVTTALGAQRLGTHRAMCTECGGHGEKLREKDRCKKCKGSKTVKEKTRQEIYIERGMADRQRIVLAGAGDEEPGIPPGDVIFTLKTRPHESFERSGNDLLTTVHITLSEALLGFDRILLTHLDGRGVQVKSPPGKIIKPGDSIILRGEGMPHYKTPDHKGNLYVMLEIDMPEETWLKTVDTNALAALLPPKKTEMEPRPAVVDEVPFEESDIVDVRETPFPAGSNFFDHASGFQFGEGDEGDWEDDEDEDDGAEPECRPQ</sequence>
<name>A0A4Q9MYH1_9APHY</name>
<evidence type="ECO:0000313" key="9">
    <source>
        <dbReference type="EMBL" id="TBU32577.1"/>
    </source>
</evidence>
<dbReference type="Gene3D" id="2.10.230.10">
    <property type="entry name" value="Heat shock protein DnaJ, cysteine-rich domain"/>
    <property type="match status" value="1"/>
</dbReference>
<dbReference type="InterPro" id="IPR001623">
    <property type="entry name" value="DnaJ_domain"/>
</dbReference>
<dbReference type="FunFam" id="2.10.230.10:FF:000001">
    <property type="entry name" value="DnaJ subfamily A member 2"/>
    <property type="match status" value="1"/>
</dbReference>
<dbReference type="CDD" id="cd10747">
    <property type="entry name" value="DnaJ_C"/>
    <property type="match status" value="1"/>
</dbReference>
<dbReference type="SUPFAM" id="SSF49493">
    <property type="entry name" value="HSP40/DnaJ peptide-binding domain"/>
    <property type="match status" value="2"/>
</dbReference>
<keyword evidence="3 5" id="KW-0863">Zinc-finger</keyword>
<feature type="compositionally biased region" description="Acidic residues" evidence="6">
    <location>
        <begin position="446"/>
        <end position="463"/>
    </location>
</feature>
<evidence type="ECO:0000256" key="3">
    <source>
        <dbReference type="ARBA" id="ARBA00022771"/>
    </source>
</evidence>
<dbReference type="InterPro" id="IPR036869">
    <property type="entry name" value="J_dom_sf"/>
</dbReference>
<dbReference type="InterPro" id="IPR001305">
    <property type="entry name" value="HSP_DnaJ_Cys-rich_dom"/>
</dbReference>
<feature type="domain" description="CR-type" evidence="8">
    <location>
        <begin position="170"/>
        <end position="255"/>
    </location>
</feature>
<dbReference type="Pfam" id="PF00684">
    <property type="entry name" value="DnaJ_CXXCXGXG"/>
    <property type="match status" value="1"/>
</dbReference>
<dbReference type="Gene3D" id="2.60.260.20">
    <property type="entry name" value="Urease metallochaperone UreE, N-terminal domain"/>
    <property type="match status" value="2"/>
</dbReference>
<dbReference type="GO" id="GO:0006457">
    <property type="term" value="P:protein folding"/>
    <property type="evidence" value="ECO:0007669"/>
    <property type="project" value="InterPro"/>
</dbReference>
<dbReference type="PROSITE" id="PS51188">
    <property type="entry name" value="ZF_CR"/>
    <property type="match status" value="1"/>
</dbReference>
<gene>
    <name evidence="9" type="ORF">BD311DRAFT_654525</name>
</gene>
<dbReference type="GO" id="GO:0005524">
    <property type="term" value="F:ATP binding"/>
    <property type="evidence" value="ECO:0007669"/>
    <property type="project" value="InterPro"/>
</dbReference>
<dbReference type="SUPFAM" id="SSF46565">
    <property type="entry name" value="Chaperone J-domain"/>
    <property type="match status" value="1"/>
</dbReference>
<dbReference type="Pfam" id="PF01556">
    <property type="entry name" value="DnaJ_C"/>
    <property type="match status" value="1"/>
</dbReference>
<evidence type="ECO:0000259" key="8">
    <source>
        <dbReference type="PROSITE" id="PS51188"/>
    </source>
</evidence>
<dbReference type="CDD" id="cd06257">
    <property type="entry name" value="DnaJ"/>
    <property type="match status" value="1"/>
</dbReference>
<dbReference type="InterPro" id="IPR012724">
    <property type="entry name" value="DnaJ"/>
</dbReference>
<keyword evidence="4 5" id="KW-0862">Zinc</keyword>
<feature type="domain" description="J" evidence="7">
    <location>
        <begin position="39"/>
        <end position="104"/>
    </location>
</feature>
<dbReference type="Pfam" id="PF00226">
    <property type="entry name" value="DnaJ"/>
    <property type="match status" value="1"/>
</dbReference>
<dbReference type="FunFam" id="2.60.260.20:FF:000003">
    <property type="entry name" value="DnaJ subfamily A member 2"/>
    <property type="match status" value="1"/>
</dbReference>
<evidence type="ECO:0000256" key="4">
    <source>
        <dbReference type="ARBA" id="ARBA00022833"/>
    </source>
</evidence>
<dbReference type="GO" id="GO:0009408">
    <property type="term" value="P:response to heat"/>
    <property type="evidence" value="ECO:0007669"/>
    <property type="project" value="InterPro"/>
</dbReference>
<dbReference type="AlphaFoldDB" id="A0A4Q9MYH1"/>
<keyword evidence="2" id="KW-0677">Repeat</keyword>
<dbReference type="GO" id="GO:0030544">
    <property type="term" value="F:Hsp70 protein binding"/>
    <property type="evidence" value="ECO:0007669"/>
    <property type="project" value="InterPro"/>
</dbReference>
<accession>A0A4Q9MYH1</accession>
<dbReference type="Proteomes" id="UP000292957">
    <property type="component" value="Unassembled WGS sequence"/>
</dbReference>
<dbReference type="Gene3D" id="1.10.287.110">
    <property type="entry name" value="DnaJ domain"/>
    <property type="match status" value="1"/>
</dbReference>
<evidence type="ECO:0000256" key="2">
    <source>
        <dbReference type="ARBA" id="ARBA00022737"/>
    </source>
</evidence>
<evidence type="ECO:0000256" key="6">
    <source>
        <dbReference type="SAM" id="MobiDB-lite"/>
    </source>
</evidence>
<proteinExistence type="inferred from homology"/>
<dbReference type="HAMAP" id="MF_01152">
    <property type="entry name" value="DnaJ"/>
    <property type="match status" value="1"/>
</dbReference>
<protein>
    <submittedName>
        <fullName evidence="9">DnaJ-domain-containing protein</fullName>
    </submittedName>
</protein>
<dbReference type="PROSITE" id="PS50076">
    <property type="entry name" value="DNAJ_2"/>
    <property type="match status" value="1"/>
</dbReference>
<dbReference type="PRINTS" id="PR00625">
    <property type="entry name" value="JDOMAIN"/>
</dbReference>
<dbReference type="PANTHER" id="PTHR43888">
    <property type="entry name" value="DNAJ-LIKE-2, ISOFORM A-RELATED"/>
    <property type="match status" value="1"/>
</dbReference>
<organism evidence="9">
    <name type="scientific">Dichomitus squalens</name>
    <dbReference type="NCBI Taxonomy" id="114155"/>
    <lineage>
        <taxon>Eukaryota</taxon>
        <taxon>Fungi</taxon>
        <taxon>Dikarya</taxon>
        <taxon>Basidiomycota</taxon>
        <taxon>Agaricomycotina</taxon>
        <taxon>Agaricomycetes</taxon>
        <taxon>Polyporales</taxon>
        <taxon>Polyporaceae</taxon>
        <taxon>Dichomitus</taxon>
    </lineage>
</organism>
<evidence type="ECO:0000256" key="1">
    <source>
        <dbReference type="ARBA" id="ARBA00022723"/>
    </source>
</evidence>
<evidence type="ECO:0000259" key="7">
    <source>
        <dbReference type="PROSITE" id="PS50076"/>
    </source>
</evidence>
<feature type="zinc finger region" description="CR-type" evidence="5">
    <location>
        <begin position="170"/>
        <end position="255"/>
    </location>
</feature>
<reference evidence="9" key="1">
    <citation type="submission" date="2019-01" db="EMBL/GenBank/DDBJ databases">
        <title>Draft genome sequences of three monokaryotic isolates of the white-rot basidiomycete fungus Dichomitus squalens.</title>
        <authorList>
            <consortium name="DOE Joint Genome Institute"/>
            <person name="Lopez S.C."/>
            <person name="Andreopoulos B."/>
            <person name="Pangilinan J."/>
            <person name="Lipzen A."/>
            <person name="Riley R."/>
            <person name="Ahrendt S."/>
            <person name="Ng V."/>
            <person name="Barry K."/>
            <person name="Daum C."/>
            <person name="Grigoriev I.V."/>
            <person name="Hilden K.S."/>
            <person name="Makela M.R."/>
            <person name="de Vries R.P."/>
        </authorList>
    </citation>
    <scope>NUCLEOTIDE SEQUENCE [LARGE SCALE GENOMIC DNA]</scope>
    <source>
        <strain evidence="9">OM18370.1</strain>
    </source>
</reference>
<dbReference type="EMBL" id="ML143394">
    <property type="protein sequence ID" value="TBU32577.1"/>
    <property type="molecule type" value="Genomic_DNA"/>
</dbReference>
<dbReference type="InterPro" id="IPR036410">
    <property type="entry name" value="HSP_DnaJ_Cys-rich_dom_sf"/>
</dbReference>
<dbReference type="CDD" id="cd10719">
    <property type="entry name" value="DnaJ_zf"/>
    <property type="match status" value="1"/>
</dbReference>
<evidence type="ECO:0000256" key="5">
    <source>
        <dbReference type="PROSITE-ProRule" id="PRU00546"/>
    </source>
</evidence>
<dbReference type="InterPro" id="IPR044713">
    <property type="entry name" value="DNJA1/2-like"/>
</dbReference>
<feature type="region of interest" description="Disordered" evidence="6">
    <location>
        <begin position="432"/>
        <end position="469"/>
    </location>
</feature>
<dbReference type="InterPro" id="IPR002939">
    <property type="entry name" value="DnaJ_C"/>
</dbReference>
<dbReference type="OrthoDB" id="550424at2759"/>
<dbReference type="GO" id="GO:0008270">
    <property type="term" value="F:zinc ion binding"/>
    <property type="evidence" value="ECO:0007669"/>
    <property type="project" value="UniProtKB-KW"/>
</dbReference>
<dbReference type="InterPro" id="IPR008971">
    <property type="entry name" value="HSP40/DnaJ_pept-bd"/>
</dbReference>
<dbReference type="SUPFAM" id="SSF57938">
    <property type="entry name" value="DnaJ/Hsp40 cysteine-rich domain"/>
    <property type="match status" value="1"/>
</dbReference>
<keyword evidence="1 5" id="KW-0479">Metal-binding</keyword>
<dbReference type="SMART" id="SM00271">
    <property type="entry name" value="DnaJ"/>
    <property type="match status" value="1"/>
</dbReference>